<dbReference type="Proteomes" id="UP001579974">
    <property type="component" value="Unassembled WGS sequence"/>
</dbReference>
<dbReference type="CDD" id="cd13831">
    <property type="entry name" value="HU"/>
    <property type="match status" value="1"/>
</dbReference>
<sequence>MNKTELIKSIATGANVPQAVAGKVLTALQESIENALMHGEKVSVRGFGSFTISEHSARRFHHPATGEKLMAAAFRTVRFTPSTQIKSSLN</sequence>
<dbReference type="InterPro" id="IPR000119">
    <property type="entry name" value="Hist_DNA-bd"/>
</dbReference>
<dbReference type="EMBL" id="JBDXSU010000013">
    <property type="protein sequence ID" value="MFB5191703.1"/>
    <property type="molecule type" value="Genomic_DNA"/>
</dbReference>
<organism evidence="5 6">
    <name type="scientific">Alicyclobacillus fastidiosus</name>
    <dbReference type="NCBI Taxonomy" id="392011"/>
    <lineage>
        <taxon>Bacteria</taxon>
        <taxon>Bacillati</taxon>
        <taxon>Bacillota</taxon>
        <taxon>Bacilli</taxon>
        <taxon>Bacillales</taxon>
        <taxon>Alicyclobacillaceae</taxon>
        <taxon>Alicyclobacillus</taxon>
    </lineage>
</organism>
<evidence type="ECO:0000313" key="5">
    <source>
        <dbReference type="EMBL" id="MFB5191703.1"/>
    </source>
</evidence>
<evidence type="ECO:0000256" key="1">
    <source>
        <dbReference type="ARBA" id="ARBA00010529"/>
    </source>
</evidence>
<comment type="similarity">
    <text evidence="1 4">Belongs to the bacterial histone-like protein family.</text>
</comment>
<accession>A0ABV5AHS7</accession>
<keyword evidence="6" id="KW-1185">Reference proteome</keyword>
<reference evidence="5 6" key="1">
    <citation type="journal article" date="2024" name="Int. J. Mol. Sci.">
        <title>Exploration of Alicyclobacillus spp. Genome in Search of Antibiotic Resistance.</title>
        <authorList>
            <person name="Bucka-Kolendo J."/>
            <person name="Kiousi D.E."/>
            <person name="Dekowska A."/>
            <person name="Mikolajczuk-Szczyrba A."/>
            <person name="Karadedos D.M."/>
            <person name="Michael P."/>
            <person name="Galanis A."/>
            <person name="Sokolowska B."/>
        </authorList>
    </citation>
    <scope>NUCLEOTIDE SEQUENCE [LARGE SCALE GENOMIC DNA]</scope>
    <source>
        <strain evidence="5 6">KKP 3000</strain>
    </source>
</reference>
<dbReference type="RefSeq" id="WP_275474157.1">
    <property type="nucleotide sequence ID" value="NZ_CP162940.1"/>
</dbReference>
<protein>
    <submittedName>
        <fullName evidence="5">HU family DNA-binding protein</fullName>
    </submittedName>
</protein>
<name>A0ABV5AHS7_9BACL</name>
<dbReference type="PRINTS" id="PR01727">
    <property type="entry name" value="DNABINDINGHU"/>
</dbReference>
<comment type="caution">
    <text evidence="5">The sequence shown here is derived from an EMBL/GenBank/DDBJ whole genome shotgun (WGS) entry which is preliminary data.</text>
</comment>
<dbReference type="SMART" id="SM00411">
    <property type="entry name" value="BHL"/>
    <property type="match status" value="1"/>
</dbReference>
<gene>
    <name evidence="5" type="ORF">KKP3000_000479</name>
</gene>
<dbReference type="Gene3D" id="4.10.520.10">
    <property type="entry name" value="IHF-like DNA-binding proteins"/>
    <property type="match status" value="1"/>
</dbReference>
<dbReference type="SUPFAM" id="SSF47729">
    <property type="entry name" value="IHF-like DNA-binding proteins"/>
    <property type="match status" value="1"/>
</dbReference>
<dbReference type="InterPro" id="IPR010992">
    <property type="entry name" value="IHF-like_DNA-bd_dom_sf"/>
</dbReference>
<evidence type="ECO:0000256" key="3">
    <source>
        <dbReference type="ARBA" id="ARBA00023125"/>
    </source>
</evidence>
<dbReference type="PANTHER" id="PTHR33175:SF3">
    <property type="entry name" value="DNA-BINDING PROTEIN HU-BETA"/>
    <property type="match status" value="1"/>
</dbReference>
<keyword evidence="2" id="KW-0226">DNA condensation</keyword>
<dbReference type="PANTHER" id="PTHR33175">
    <property type="entry name" value="DNA-BINDING PROTEIN HU"/>
    <property type="match status" value="1"/>
</dbReference>
<proteinExistence type="inferred from homology"/>
<evidence type="ECO:0000256" key="4">
    <source>
        <dbReference type="RuleBase" id="RU003939"/>
    </source>
</evidence>
<evidence type="ECO:0000313" key="6">
    <source>
        <dbReference type="Proteomes" id="UP001579974"/>
    </source>
</evidence>
<evidence type="ECO:0000256" key="2">
    <source>
        <dbReference type="ARBA" id="ARBA00023067"/>
    </source>
</evidence>
<keyword evidence="3 5" id="KW-0238">DNA-binding</keyword>
<dbReference type="Pfam" id="PF00216">
    <property type="entry name" value="Bac_DNA_binding"/>
    <property type="match status" value="1"/>
</dbReference>
<dbReference type="GO" id="GO:0003677">
    <property type="term" value="F:DNA binding"/>
    <property type="evidence" value="ECO:0007669"/>
    <property type="project" value="UniProtKB-KW"/>
</dbReference>